<evidence type="ECO:0000256" key="1">
    <source>
        <dbReference type="ARBA" id="ARBA00000085"/>
    </source>
</evidence>
<evidence type="ECO:0000256" key="12">
    <source>
        <dbReference type="ARBA" id="ARBA00023012"/>
    </source>
</evidence>
<evidence type="ECO:0000256" key="14">
    <source>
        <dbReference type="ARBA" id="ARBA00023136"/>
    </source>
</evidence>
<evidence type="ECO:0000256" key="17">
    <source>
        <dbReference type="PROSITE-ProRule" id="PRU00169"/>
    </source>
</evidence>
<keyword evidence="12" id="KW-0902">Two-component regulatory system</keyword>
<evidence type="ECO:0000256" key="5">
    <source>
        <dbReference type="ARBA" id="ARBA00022679"/>
    </source>
</evidence>
<keyword evidence="22" id="KW-1185">Reference proteome</keyword>
<dbReference type="SUPFAM" id="SSF52172">
    <property type="entry name" value="CheY-like"/>
    <property type="match status" value="1"/>
</dbReference>
<keyword evidence="6" id="KW-0812">Transmembrane</keyword>
<evidence type="ECO:0000256" key="3">
    <source>
        <dbReference type="ARBA" id="ARBA00012438"/>
    </source>
</evidence>
<dbReference type="Pfam" id="PF00512">
    <property type="entry name" value="HisKA"/>
    <property type="match status" value="1"/>
</dbReference>
<dbReference type="GO" id="GO:0016020">
    <property type="term" value="C:membrane"/>
    <property type="evidence" value="ECO:0007669"/>
    <property type="project" value="UniProtKB-SubCell"/>
</dbReference>
<keyword evidence="14" id="KW-0472">Membrane</keyword>
<gene>
    <name evidence="21" type="ORF">JI739_16765</name>
</gene>
<dbReference type="AlphaFoldDB" id="A0A936ZR00"/>
<feature type="domain" description="Response regulatory" evidence="19">
    <location>
        <begin position="417"/>
        <end position="532"/>
    </location>
</feature>
<dbReference type="CDD" id="cd00082">
    <property type="entry name" value="HisKA"/>
    <property type="match status" value="1"/>
</dbReference>
<dbReference type="SUPFAM" id="SSF47384">
    <property type="entry name" value="Homodimeric domain of signal transducing histidine kinase"/>
    <property type="match status" value="1"/>
</dbReference>
<dbReference type="InterPro" id="IPR005467">
    <property type="entry name" value="His_kinase_dom"/>
</dbReference>
<protein>
    <recommendedName>
        <fullName evidence="16">Virulence sensor protein BvgS</fullName>
        <ecNumber evidence="3">2.7.13.3</ecNumber>
    </recommendedName>
</protein>
<keyword evidence="7" id="KW-0732">Signal</keyword>
<dbReference type="RefSeq" id="WP_201685078.1">
    <property type="nucleotide sequence ID" value="NZ_JAEQNA010000006.1"/>
</dbReference>
<dbReference type="CDD" id="cd16922">
    <property type="entry name" value="HATPase_EvgS-ArcB-TorS-like"/>
    <property type="match status" value="1"/>
</dbReference>
<comment type="function">
    <text evidence="15">Member of the two-component regulatory system BvgS/BvgA. Phosphorylates BvgA via a four-step phosphorelay in response to environmental signals.</text>
</comment>
<dbReference type="SUPFAM" id="SSF55785">
    <property type="entry name" value="PYP-like sensor domain (PAS domain)"/>
    <property type="match status" value="1"/>
</dbReference>
<evidence type="ECO:0000256" key="6">
    <source>
        <dbReference type="ARBA" id="ARBA00022692"/>
    </source>
</evidence>
<dbReference type="GO" id="GO:0005524">
    <property type="term" value="F:ATP binding"/>
    <property type="evidence" value="ECO:0007669"/>
    <property type="project" value="UniProtKB-KW"/>
</dbReference>
<dbReference type="FunFam" id="1.10.287.130:FF:000004">
    <property type="entry name" value="Ethylene receptor 1"/>
    <property type="match status" value="1"/>
</dbReference>
<dbReference type="FunFam" id="3.30.565.10:FF:000010">
    <property type="entry name" value="Sensor histidine kinase RcsC"/>
    <property type="match status" value="1"/>
</dbReference>
<dbReference type="InterPro" id="IPR036097">
    <property type="entry name" value="HisK_dim/P_sf"/>
</dbReference>
<comment type="catalytic activity">
    <reaction evidence="1">
        <text>ATP + protein L-histidine = ADP + protein N-phospho-L-histidine.</text>
        <dbReference type="EC" id="2.7.13.3"/>
    </reaction>
</comment>
<dbReference type="Gene3D" id="3.30.450.20">
    <property type="entry name" value="PAS domain"/>
    <property type="match status" value="1"/>
</dbReference>
<dbReference type="PROSITE" id="PS50113">
    <property type="entry name" value="PAC"/>
    <property type="match status" value="1"/>
</dbReference>
<dbReference type="Gene3D" id="1.10.287.130">
    <property type="match status" value="1"/>
</dbReference>
<dbReference type="GO" id="GO:0000155">
    <property type="term" value="F:phosphorelay sensor kinase activity"/>
    <property type="evidence" value="ECO:0007669"/>
    <property type="project" value="InterPro"/>
</dbReference>
<keyword evidence="10" id="KW-0067">ATP-binding</keyword>
<dbReference type="PROSITE" id="PS50110">
    <property type="entry name" value="RESPONSE_REGULATORY"/>
    <property type="match status" value="1"/>
</dbReference>
<dbReference type="InterPro" id="IPR001789">
    <property type="entry name" value="Sig_transdc_resp-reg_receiver"/>
</dbReference>
<dbReference type="SUPFAM" id="SSF55874">
    <property type="entry name" value="ATPase domain of HSP90 chaperone/DNA topoisomerase II/histidine kinase"/>
    <property type="match status" value="1"/>
</dbReference>
<evidence type="ECO:0000256" key="7">
    <source>
        <dbReference type="ARBA" id="ARBA00022729"/>
    </source>
</evidence>
<evidence type="ECO:0000256" key="8">
    <source>
        <dbReference type="ARBA" id="ARBA00022741"/>
    </source>
</evidence>
<dbReference type="SMART" id="SM00388">
    <property type="entry name" value="HisKA"/>
    <property type="match status" value="1"/>
</dbReference>
<evidence type="ECO:0000256" key="2">
    <source>
        <dbReference type="ARBA" id="ARBA00004370"/>
    </source>
</evidence>
<dbReference type="Gene3D" id="3.40.50.2300">
    <property type="match status" value="1"/>
</dbReference>
<dbReference type="Gene3D" id="3.30.565.10">
    <property type="entry name" value="Histidine kinase-like ATPase, C-terminal domain"/>
    <property type="match status" value="1"/>
</dbReference>
<dbReference type="Proteomes" id="UP000613011">
    <property type="component" value="Unassembled WGS sequence"/>
</dbReference>
<dbReference type="SMART" id="SM00387">
    <property type="entry name" value="HATPase_c"/>
    <property type="match status" value="1"/>
</dbReference>
<keyword evidence="5" id="KW-0808">Transferase</keyword>
<dbReference type="PANTHER" id="PTHR45339">
    <property type="entry name" value="HYBRID SIGNAL TRANSDUCTION HISTIDINE KINASE J"/>
    <property type="match status" value="1"/>
</dbReference>
<dbReference type="InterPro" id="IPR001610">
    <property type="entry name" value="PAC"/>
</dbReference>
<evidence type="ECO:0000256" key="11">
    <source>
        <dbReference type="ARBA" id="ARBA00022989"/>
    </source>
</evidence>
<dbReference type="InterPro" id="IPR003661">
    <property type="entry name" value="HisK_dim/P_dom"/>
</dbReference>
<evidence type="ECO:0000259" key="19">
    <source>
        <dbReference type="PROSITE" id="PS50110"/>
    </source>
</evidence>
<accession>A0A936ZR00</accession>
<dbReference type="InterPro" id="IPR004358">
    <property type="entry name" value="Sig_transdc_His_kin-like_C"/>
</dbReference>
<evidence type="ECO:0000256" key="15">
    <source>
        <dbReference type="ARBA" id="ARBA00058004"/>
    </source>
</evidence>
<dbReference type="InterPro" id="IPR003594">
    <property type="entry name" value="HATPase_dom"/>
</dbReference>
<dbReference type="InterPro" id="IPR011006">
    <property type="entry name" value="CheY-like_superfamily"/>
</dbReference>
<dbReference type="InterPro" id="IPR000700">
    <property type="entry name" value="PAS-assoc_C"/>
</dbReference>
<dbReference type="InterPro" id="IPR036890">
    <property type="entry name" value="HATPase_C_sf"/>
</dbReference>
<dbReference type="PANTHER" id="PTHR45339:SF1">
    <property type="entry name" value="HYBRID SIGNAL TRANSDUCTION HISTIDINE KINASE J"/>
    <property type="match status" value="1"/>
</dbReference>
<dbReference type="PROSITE" id="PS50109">
    <property type="entry name" value="HIS_KIN"/>
    <property type="match status" value="1"/>
</dbReference>
<evidence type="ECO:0000256" key="16">
    <source>
        <dbReference type="ARBA" id="ARBA00070152"/>
    </source>
</evidence>
<feature type="domain" description="Histidine kinase" evidence="18">
    <location>
        <begin position="178"/>
        <end position="398"/>
    </location>
</feature>
<dbReference type="SMART" id="SM00086">
    <property type="entry name" value="PAC"/>
    <property type="match status" value="1"/>
</dbReference>
<evidence type="ECO:0000256" key="4">
    <source>
        <dbReference type="ARBA" id="ARBA00022553"/>
    </source>
</evidence>
<evidence type="ECO:0000313" key="21">
    <source>
        <dbReference type="EMBL" id="MBL0422005.1"/>
    </source>
</evidence>
<comment type="subcellular location">
    <subcellularLocation>
        <location evidence="2">Membrane</location>
    </subcellularLocation>
</comment>
<dbReference type="EMBL" id="JAEQNA010000006">
    <property type="protein sequence ID" value="MBL0422005.1"/>
    <property type="molecule type" value="Genomic_DNA"/>
</dbReference>
<evidence type="ECO:0000259" key="20">
    <source>
        <dbReference type="PROSITE" id="PS50113"/>
    </source>
</evidence>
<comment type="caution">
    <text evidence="21">The sequence shown here is derived from an EMBL/GenBank/DDBJ whole genome shotgun (WGS) entry which is preliminary data.</text>
</comment>
<dbReference type="Pfam" id="PF02518">
    <property type="entry name" value="HATPase_c"/>
    <property type="match status" value="1"/>
</dbReference>
<keyword evidence="11" id="KW-1133">Transmembrane helix</keyword>
<name>A0A936ZR00_9BURK</name>
<sequence>MIPQPLYPLADIQPPWPPQGEPAASGKLSAEDRLELALRASGLGLWEYTPADDRVVLWASWQQILGFSPDARTVASQQLAHLGVGETAEAFRDALLALAADAGVAQFSIEHEVTKASGARIWVQTEGQVTARDGAGRVLHVIGTTKNITESKRHQSALQAAVEAAEQAKRARADFLATMSHEIRTPLNGVIGLSRVLQESELPAREAGYVNLINSCAHALLGLVNDVLDFSKIDAGQMVLEPAACDLHALLEEIGGLFLDRARAKSVCFELRRAPELPRYVTVDPQRLRQILLNLLGNALKFTDRGGFALSVDMGSLARQRSLLFAVTDTGIGISPLDQARLFQRFSQVDASSTRRFQGSGLGLAISRDLALLMGGDIRVSSAPGSGSTFTLEIPLVPAATGPVVQPAQRVLASTAPLLLVEDNPINQMVARALLEKLGFAQVTTAVHGEDALRLCREQSFALVLMDCQMPVMDGFEATRQLRASGFTMPIVALTAGAVSDDRDRCLACGMNDYLAKPIDAALLGGVLDFWLSGGTRGEPAAVRRAT</sequence>
<reference evidence="21" key="1">
    <citation type="submission" date="2021-01" db="EMBL/GenBank/DDBJ databases">
        <title>Ramlibacter sp. strain AW1 16S ribosomal RNA gene Genome sequencing and assembly.</title>
        <authorList>
            <person name="Kang M."/>
        </authorList>
    </citation>
    <scope>NUCLEOTIDE SEQUENCE</scope>
    <source>
        <strain evidence="21">AW1</strain>
    </source>
</reference>
<dbReference type="Pfam" id="PF00072">
    <property type="entry name" value="Response_reg"/>
    <property type="match status" value="1"/>
</dbReference>
<evidence type="ECO:0000259" key="18">
    <source>
        <dbReference type="PROSITE" id="PS50109"/>
    </source>
</evidence>
<evidence type="ECO:0000256" key="9">
    <source>
        <dbReference type="ARBA" id="ARBA00022777"/>
    </source>
</evidence>
<feature type="domain" description="PAC" evidence="20">
    <location>
        <begin position="107"/>
        <end position="160"/>
    </location>
</feature>
<dbReference type="PRINTS" id="PR00344">
    <property type="entry name" value="BCTRLSENSOR"/>
</dbReference>
<evidence type="ECO:0000256" key="10">
    <source>
        <dbReference type="ARBA" id="ARBA00022840"/>
    </source>
</evidence>
<evidence type="ECO:0000256" key="13">
    <source>
        <dbReference type="ARBA" id="ARBA00023026"/>
    </source>
</evidence>
<keyword evidence="8" id="KW-0547">Nucleotide-binding</keyword>
<keyword evidence="4 17" id="KW-0597">Phosphoprotein</keyword>
<dbReference type="EC" id="2.7.13.3" evidence="3"/>
<keyword evidence="13" id="KW-0843">Virulence</keyword>
<evidence type="ECO:0000313" key="22">
    <source>
        <dbReference type="Proteomes" id="UP000613011"/>
    </source>
</evidence>
<dbReference type="CDD" id="cd17546">
    <property type="entry name" value="REC_hyHK_CKI1_RcsC-like"/>
    <property type="match status" value="1"/>
</dbReference>
<proteinExistence type="predicted"/>
<organism evidence="21 22">
    <name type="scientific">Ramlibacter aurantiacus</name>
    <dbReference type="NCBI Taxonomy" id="2801330"/>
    <lineage>
        <taxon>Bacteria</taxon>
        <taxon>Pseudomonadati</taxon>
        <taxon>Pseudomonadota</taxon>
        <taxon>Betaproteobacteria</taxon>
        <taxon>Burkholderiales</taxon>
        <taxon>Comamonadaceae</taxon>
        <taxon>Ramlibacter</taxon>
    </lineage>
</organism>
<dbReference type="SMART" id="SM00448">
    <property type="entry name" value="REC"/>
    <property type="match status" value="1"/>
</dbReference>
<feature type="modified residue" description="4-aspartylphosphate" evidence="17">
    <location>
        <position position="467"/>
    </location>
</feature>
<keyword evidence="9" id="KW-0418">Kinase</keyword>
<dbReference type="InterPro" id="IPR035965">
    <property type="entry name" value="PAS-like_dom_sf"/>
</dbReference>